<dbReference type="EMBL" id="QCYY01002809">
    <property type="protein sequence ID" value="ROT67437.1"/>
    <property type="molecule type" value="Genomic_DNA"/>
</dbReference>
<feature type="region of interest" description="Disordered" evidence="1">
    <location>
        <begin position="98"/>
        <end position="169"/>
    </location>
</feature>
<evidence type="ECO:0000313" key="2">
    <source>
        <dbReference type="EMBL" id="ROT67437.1"/>
    </source>
</evidence>
<keyword evidence="3" id="KW-1185">Reference proteome</keyword>
<evidence type="ECO:0000256" key="1">
    <source>
        <dbReference type="SAM" id="MobiDB-lite"/>
    </source>
</evidence>
<evidence type="ECO:0000313" key="3">
    <source>
        <dbReference type="Proteomes" id="UP000283509"/>
    </source>
</evidence>
<proteinExistence type="predicted"/>
<dbReference type="Proteomes" id="UP000283509">
    <property type="component" value="Unassembled WGS sequence"/>
</dbReference>
<name>A0A423STB9_PENVA</name>
<reference evidence="2 3" key="2">
    <citation type="submission" date="2019-01" db="EMBL/GenBank/DDBJ databases">
        <title>The decoding of complex shrimp genome reveals the adaptation for benthos swimmer, frequently molting mechanism and breeding impact on genome.</title>
        <authorList>
            <person name="Sun Y."/>
            <person name="Gao Y."/>
            <person name="Yu Y."/>
        </authorList>
    </citation>
    <scope>NUCLEOTIDE SEQUENCE [LARGE SCALE GENOMIC DNA]</scope>
    <source>
        <tissue evidence="2">Muscle</tissue>
    </source>
</reference>
<feature type="region of interest" description="Disordered" evidence="1">
    <location>
        <begin position="257"/>
        <end position="325"/>
    </location>
</feature>
<feature type="region of interest" description="Disordered" evidence="1">
    <location>
        <begin position="446"/>
        <end position="512"/>
    </location>
</feature>
<organism evidence="2 3">
    <name type="scientific">Penaeus vannamei</name>
    <name type="common">Whiteleg shrimp</name>
    <name type="synonym">Litopenaeus vannamei</name>
    <dbReference type="NCBI Taxonomy" id="6689"/>
    <lineage>
        <taxon>Eukaryota</taxon>
        <taxon>Metazoa</taxon>
        <taxon>Ecdysozoa</taxon>
        <taxon>Arthropoda</taxon>
        <taxon>Crustacea</taxon>
        <taxon>Multicrustacea</taxon>
        <taxon>Malacostraca</taxon>
        <taxon>Eumalacostraca</taxon>
        <taxon>Eucarida</taxon>
        <taxon>Decapoda</taxon>
        <taxon>Dendrobranchiata</taxon>
        <taxon>Penaeoidea</taxon>
        <taxon>Penaeidae</taxon>
        <taxon>Penaeus</taxon>
    </lineage>
</organism>
<comment type="caution">
    <text evidence="2">The sequence shown here is derived from an EMBL/GenBank/DDBJ whole genome shotgun (WGS) entry which is preliminary data.</text>
</comment>
<feature type="compositionally biased region" description="Polar residues" evidence="1">
    <location>
        <begin position="310"/>
        <end position="325"/>
    </location>
</feature>
<reference evidence="2 3" key="1">
    <citation type="submission" date="2018-04" db="EMBL/GenBank/DDBJ databases">
        <authorList>
            <person name="Zhang X."/>
            <person name="Yuan J."/>
            <person name="Li F."/>
            <person name="Xiang J."/>
        </authorList>
    </citation>
    <scope>NUCLEOTIDE SEQUENCE [LARGE SCALE GENOMIC DNA]</scope>
    <source>
        <tissue evidence="2">Muscle</tissue>
    </source>
</reference>
<feature type="region of interest" description="Disordered" evidence="1">
    <location>
        <begin position="569"/>
        <end position="596"/>
    </location>
</feature>
<feature type="region of interest" description="Disordered" evidence="1">
    <location>
        <begin position="1"/>
        <end position="30"/>
    </location>
</feature>
<accession>A0A423STB9</accession>
<feature type="region of interest" description="Disordered" evidence="1">
    <location>
        <begin position="46"/>
        <end position="80"/>
    </location>
</feature>
<protein>
    <submittedName>
        <fullName evidence="2">Uncharacterized protein</fullName>
    </submittedName>
</protein>
<feature type="compositionally biased region" description="Polar residues" evidence="1">
    <location>
        <begin position="465"/>
        <end position="486"/>
    </location>
</feature>
<sequence length="596" mass="64242">MAPPEGKQPKGTDGLPWQPPKVVSQTKGTEGFKFPFFTRVSAPWHLRTAANSKPQRRRTTPSLPIGEARAEDRAPFGNLPIGNFKIARGDRLLALAPPEEQSQQARRAGPPSAHHADPPPLSQILPNGNLKGPDWRGSIAGTSTPERQRQEGTDSKGLGAPLAPSSRRQLKGVLSRSGRVCTPLFGRVAYLSEWKSLKADRLWAPPWLLLPYRHHIKGNSKYGGVSGGSLAIPSQLKGNGSAWTSLCRQPPKGNCKEDGGLLGTSKANLKRDNPWHNKHQIKATNTKEREGGAPWHPPNRQLQRDGRASLGTSGRARTSTNSATEQGFTWHLRRAKITPRRRGSILVTSRRQAQADLKAKKKSWHGRLLLLTPSKGHQTHNEGTGSNLLRAHLPQVNSKTVEGNLKGAGASLGHILPKGNSNAAGLSGSTLALSKCATTKGTVRAKGSLWAPPKGKLKWDGGSSLGTSEIDNSKGTLPSRSYSSNLLHLGTQPPKRQLKRDGSCSLPGKAPPKAILNQRVTGAPWHSPHQASNSPKAERWALWHPAKGKLKVPHGWALGAPWQLRMAKLKGGTGSQLRHTREGNIHKGGRGSLAPP</sequence>
<dbReference type="AlphaFoldDB" id="A0A423STB9"/>
<gene>
    <name evidence="2" type="ORF">C7M84_014481</name>
</gene>